<keyword evidence="2" id="KW-1185">Reference proteome</keyword>
<sequence>MPTPPRDRTWLAVVRFRLAHLRGLLRRGLSSLRSRGWRATWQRALLHLRPPPPPPRTPPYRPDPTPFAPLSLINI</sequence>
<name>A0A7V8GMK5_9GAMM</name>
<reference evidence="1 2" key="1">
    <citation type="submission" date="2017-10" db="EMBL/GenBank/DDBJ databases">
        <title>Whole genome sequencing of Pseudoxanthomonas broegbernensis DSM 12573(T).</title>
        <authorList>
            <person name="Kumar S."/>
            <person name="Bansal K."/>
            <person name="Kaur A."/>
            <person name="Patil P."/>
            <person name="Sharma S."/>
            <person name="Patil P.B."/>
        </authorList>
    </citation>
    <scope>NUCLEOTIDE SEQUENCE [LARGE SCALE GENOMIC DNA]</scope>
    <source>
        <strain evidence="1 2">DSM 12573</strain>
    </source>
</reference>
<comment type="caution">
    <text evidence="1">The sequence shown here is derived from an EMBL/GenBank/DDBJ whole genome shotgun (WGS) entry which is preliminary data.</text>
</comment>
<evidence type="ECO:0000313" key="1">
    <source>
        <dbReference type="EMBL" id="KAF1686541.1"/>
    </source>
</evidence>
<protein>
    <submittedName>
        <fullName evidence="1">Uncharacterized protein</fullName>
    </submittedName>
</protein>
<organism evidence="1 2">
    <name type="scientific">Pseudoxanthomonas broegbernensis</name>
    <dbReference type="NCBI Taxonomy" id="83619"/>
    <lineage>
        <taxon>Bacteria</taxon>
        <taxon>Pseudomonadati</taxon>
        <taxon>Pseudomonadota</taxon>
        <taxon>Gammaproteobacteria</taxon>
        <taxon>Lysobacterales</taxon>
        <taxon>Lysobacteraceae</taxon>
        <taxon>Pseudoxanthomonas</taxon>
    </lineage>
</organism>
<dbReference type="Proteomes" id="UP000462066">
    <property type="component" value="Unassembled WGS sequence"/>
</dbReference>
<dbReference type="EMBL" id="MWIP01000006">
    <property type="protein sequence ID" value="KAF1686541.1"/>
    <property type="molecule type" value="Genomic_DNA"/>
</dbReference>
<accession>A0A7V8GMK5</accession>
<feature type="non-terminal residue" evidence="1">
    <location>
        <position position="75"/>
    </location>
</feature>
<proteinExistence type="predicted"/>
<evidence type="ECO:0000313" key="2">
    <source>
        <dbReference type="Proteomes" id="UP000462066"/>
    </source>
</evidence>
<dbReference type="RefSeq" id="WP_162311013.1">
    <property type="nucleotide sequence ID" value="NZ_MWIP01000006.1"/>
</dbReference>
<dbReference type="AlphaFoldDB" id="A0A7V8GMK5"/>
<gene>
    <name evidence="1" type="ORF">B1992_08315</name>
</gene>